<dbReference type="OrthoDB" id="7065639at2"/>
<dbReference type="RefSeq" id="WP_016402783.1">
    <property type="nucleotide sequence ID" value="NZ_BARX01000022.1"/>
</dbReference>
<keyword evidence="1" id="KW-1133">Transmembrane helix</keyword>
<reference evidence="2" key="1">
    <citation type="journal article" date="2013" name="Genome Announc.">
        <title>Draft Genome Sequence of Agarivorans albus Strain MKT 106T, an Agarolytic Marine Bacterium.</title>
        <authorList>
            <person name="Yasuike M."/>
            <person name="Nakamura Y."/>
            <person name="Kai W."/>
            <person name="Fujiwara A."/>
            <person name="Fukui Y."/>
            <person name="Satomi M."/>
            <person name="Sano M."/>
        </authorList>
    </citation>
    <scope>NUCLEOTIDE SEQUENCE [LARGE SCALE GENOMIC DNA]</scope>
</reference>
<dbReference type="SUPFAM" id="SSF47336">
    <property type="entry name" value="ACP-like"/>
    <property type="match status" value="1"/>
</dbReference>
<sequence length="137" mass="15760">MNIELEVKRIIAHHSGLDVAEISVGDIIEDDYGISGDDAWEIIEALQDKFDLNLEELEFPVHFSPEVSWSSHTEYGYYPVRVSHLVQVCESGAWFKPEKSESYYLLSRKARWKNRILYIGLVVLIAAIFGVYFDNCT</sequence>
<evidence type="ECO:0000256" key="1">
    <source>
        <dbReference type="SAM" id="Phobius"/>
    </source>
</evidence>
<dbReference type="Proteomes" id="UP000014461">
    <property type="component" value="Unassembled WGS sequence"/>
</dbReference>
<accession>R9PTU2</accession>
<keyword evidence="3" id="KW-1185">Reference proteome</keyword>
<evidence type="ECO:0008006" key="4">
    <source>
        <dbReference type="Google" id="ProtNLM"/>
    </source>
</evidence>
<feature type="transmembrane region" description="Helical" evidence="1">
    <location>
        <begin position="116"/>
        <end position="133"/>
    </location>
</feature>
<keyword evidence="1" id="KW-0472">Membrane</keyword>
<organism evidence="2 3">
    <name type="scientific">Agarivorans albus MKT 106</name>
    <dbReference type="NCBI Taxonomy" id="1331007"/>
    <lineage>
        <taxon>Bacteria</taxon>
        <taxon>Pseudomonadati</taxon>
        <taxon>Pseudomonadota</taxon>
        <taxon>Gammaproteobacteria</taxon>
        <taxon>Alteromonadales</taxon>
        <taxon>Alteromonadaceae</taxon>
        <taxon>Agarivorans</taxon>
    </lineage>
</organism>
<evidence type="ECO:0000313" key="2">
    <source>
        <dbReference type="EMBL" id="GAD03016.1"/>
    </source>
</evidence>
<protein>
    <recommendedName>
        <fullName evidence="4">Acyl carrier protein</fullName>
    </recommendedName>
</protein>
<gene>
    <name evidence="2" type="ORF">AALB_3096</name>
</gene>
<evidence type="ECO:0000313" key="3">
    <source>
        <dbReference type="Proteomes" id="UP000014461"/>
    </source>
</evidence>
<dbReference type="EMBL" id="BARX01000022">
    <property type="protein sequence ID" value="GAD03016.1"/>
    <property type="molecule type" value="Genomic_DNA"/>
</dbReference>
<comment type="caution">
    <text evidence="2">The sequence shown here is derived from an EMBL/GenBank/DDBJ whole genome shotgun (WGS) entry which is preliminary data.</text>
</comment>
<proteinExistence type="predicted"/>
<dbReference type="Gene3D" id="1.10.1200.10">
    <property type="entry name" value="ACP-like"/>
    <property type="match status" value="1"/>
</dbReference>
<name>R9PTU2_AGAAL</name>
<dbReference type="AlphaFoldDB" id="R9PTU2"/>
<keyword evidence="1" id="KW-0812">Transmembrane</keyword>
<dbReference type="InterPro" id="IPR036736">
    <property type="entry name" value="ACP-like_sf"/>
</dbReference>